<gene>
    <name evidence="1" type="ORF">F2Q70_00037572</name>
</gene>
<evidence type="ECO:0000313" key="1">
    <source>
        <dbReference type="EMBL" id="KAF2587143.1"/>
    </source>
</evidence>
<proteinExistence type="predicted"/>
<protein>
    <submittedName>
        <fullName evidence="1">Uncharacterized protein</fullName>
    </submittedName>
</protein>
<accession>A0A8S9K0G5</accession>
<reference evidence="1" key="1">
    <citation type="submission" date="2019-12" db="EMBL/GenBank/DDBJ databases">
        <title>Genome sequencing and annotation of Brassica cretica.</title>
        <authorList>
            <person name="Studholme D.J."/>
            <person name="Sarris P.F."/>
        </authorList>
    </citation>
    <scope>NUCLEOTIDE SEQUENCE</scope>
    <source>
        <strain evidence="1">PFS-102/07</strain>
        <tissue evidence="1">Leaf</tissue>
    </source>
</reference>
<comment type="caution">
    <text evidence="1">The sequence shown here is derived from an EMBL/GenBank/DDBJ whole genome shotgun (WGS) entry which is preliminary data.</text>
</comment>
<organism evidence="1">
    <name type="scientific">Brassica cretica</name>
    <name type="common">Mustard</name>
    <dbReference type="NCBI Taxonomy" id="69181"/>
    <lineage>
        <taxon>Eukaryota</taxon>
        <taxon>Viridiplantae</taxon>
        <taxon>Streptophyta</taxon>
        <taxon>Embryophyta</taxon>
        <taxon>Tracheophyta</taxon>
        <taxon>Spermatophyta</taxon>
        <taxon>Magnoliopsida</taxon>
        <taxon>eudicotyledons</taxon>
        <taxon>Gunneridae</taxon>
        <taxon>Pentapetalae</taxon>
        <taxon>rosids</taxon>
        <taxon>malvids</taxon>
        <taxon>Brassicales</taxon>
        <taxon>Brassicaceae</taxon>
        <taxon>Brassiceae</taxon>
        <taxon>Brassica</taxon>
    </lineage>
</organism>
<dbReference type="AlphaFoldDB" id="A0A8S9K0G5"/>
<sequence>MRGPLLRFAREFLSGRTSHARRFCDSHPCVDPMVSFTPQTSRRQPLFKLFVKYVKDVARRSTRFLSRVVLNL</sequence>
<name>A0A8S9K0G5_BRACR</name>
<dbReference type="EMBL" id="QGKY02000246">
    <property type="protein sequence ID" value="KAF2587143.1"/>
    <property type="molecule type" value="Genomic_DNA"/>
</dbReference>